<dbReference type="KEGG" id="vg:64764549"/>
<evidence type="ECO:0000313" key="1">
    <source>
        <dbReference type="EMBL" id="QHB47631.1"/>
    </source>
</evidence>
<organism evidence="1 2">
    <name type="scientific">Mycobacterium phage Mangeria</name>
    <dbReference type="NCBI Taxonomy" id="2686471"/>
    <lineage>
        <taxon>Viruses</taxon>
        <taxon>Duplodnaviria</taxon>
        <taxon>Heunggongvirae</taxon>
        <taxon>Uroviricota</taxon>
        <taxon>Caudoviricetes</taxon>
        <taxon>Ceeclamvirinae</taxon>
        <taxon>Bixzunavirus</taxon>
        <taxon>Bixzunavirus mangeria</taxon>
    </lineage>
</organism>
<gene>
    <name evidence="1" type="primary">62</name>
    <name evidence="1" type="ORF">SEA_MANGERIA_62</name>
</gene>
<accession>A0A6B9M1B9</accession>
<proteinExistence type="predicted"/>
<sequence>MTEDGALWEPILTGYGRMAFVRVNGGARQSCYLSLDEVLREHGALEIYDPIVKTAKVLVAAAEETGRKLDQWLAEDIAAGLDVLGRKVVKVTEDTPDQVMAAGNEPR</sequence>
<keyword evidence="2" id="KW-1185">Reference proteome</keyword>
<name>A0A6B9M1B9_9CAUD</name>
<dbReference type="RefSeq" id="YP_010057702.1">
    <property type="nucleotide sequence ID" value="NC_054718.1"/>
</dbReference>
<dbReference type="Proteomes" id="UP000463917">
    <property type="component" value="Segment"/>
</dbReference>
<dbReference type="EMBL" id="MN735434">
    <property type="protein sequence ID" value="QHB47631.1"/>
    <property type="molecule type" value="Genomic_DNA"/>
</dbReference>
<evidence type="ECO:0000313" key="2">
    <source>
        <dbReference type="Proteomes" id="UP000463917"/>
    </source>
</evidence>
<reference evidence="1 2" key="1">
    <citation type="submission" date="2019-11" db="EMBL/GenBank/DDBJ databases">
        <authorList>
            <person name="Kistler A.L."/>
            <person name="Divens A.M."/>
            <person name="Garlena R.A."/>
            <person name="Russell D.A."/>
            <person name="Pope W.H."/>
            <person name="Jacobs-Sera D."/>
            <person name="Hatfull G.F."/>
        </authorList>
    </citation>
    <scope>NUCLEOTIDE SEQUENCE [LARGE SCALE GENOMIC DNA]</scope>
</reference>
<dbReference type="GeneID" id="64764549"/>
<protein>
    <submittedName>
        <fullName evidence="1">Uncharacterized protein</fullName>
    </submittedName>
</protein>